<evidence type="ECO:0000313" key="2">
    <source>
        <dbReference type="EMBL" id="KAL0279314.1"/>
    </source>
</evidence>
<organism evidence="2">
    <name type="scientific">Menopon gallinae</name>
    <name type="common">poultry shaft louse</name>
    <dbReference type="NCBI Taxonomy" id="328185"/>
    <lineage>
        <taxon>Eukaryota</taxon>
        <taxon>Metazoa</taxon>
        <taxon>Ecdysozoa</taxon>
        <taxon>Arthropoda</taxon>
        <taxon>Hexapoda</taxon>
        <taxon>Insecta</taxon>
        <taxon>Pterygota</taxon>
        <taxon>Neoptera</taxon>
        <taxon>Paraneoptera</taxon>
        <taxon>Psocodea</taxon>
        <taxon>Troctomorpha</taxon>
        <taxon>Phthiraptera</taxon>
        <taxon>Amblycera</taxon>
        <taxon>Menoponidae</taxon>
        <taxon>Menopon</taxon>
    </lineage>
</organism>
<proteinExistence type="predicted"/>
<protein>
    <submittedName>
        <fullName evidence="2">Uncharacterized protein</fullName>
    </submittedName>
</protein>
<comment type="caution">
    <text evidence="2">The sequence shown here is derived from an EMBL/GenBank/DDBJ whole genome shotgun (WGS) entry which is preliminary data.</text>
</comment>
<feature type="region of interest" description="Disordered" evidence="1">
    <location>
        <begin position="98"/>
        <end position="117"/>
    </location>
</feature>
<sequence>MASGEPSPCLMKQIQNAFCRLCGKSNETSPCERKVVNYQKQVDEPHVPYTQIIPDSRYEEMEAFEKRAKTGGAVRDSGCKSAPLQICLHLPSSLQQSLTSAEAKTAPKEQAPAKEAENSATVKVNRLLLFLLSACCPTGNGCPPPVKMMLCLPCPAPDASTSSSSAAAQQQKKKPRDYTYRCESRELRGGNLYQCCQCLKRNGLQHDCPRTPCQGRPACLVKPWPDCWPSGGCHGIDYSRENGVKRYDPCSEQRFDKKDCRPPGSRGGTGGGKSECEGNMMIFLCPQQPQN</sequence>
<gene>
    <name evidence="2" type="ORF">PYX00_000903</name>
</gene>
<feature type="region of interest" description="Disordered" evidence="1">
    <location>
        <begin position="258"/>
        <end position="277"/>
    </location>
</feature>
<dbReference type="AlphaFoldDB" id="A0AAW2IAT9"/>
<dbReference type="EMBL" id="JARGDH010000001">
    <property type="protein sequence ID" value="KAL0279314.1"/>
    <property type="molecule type" value="Genomic_DNA"/>
</dbReference>
<accession>A0AAW2IAT9</accession>
<name>A0AAW2IAT9_9NEOP</name>
<evidence type="ECO:0000256" key="1">
    <source>
        <dbReference type="SAM" id="MobiDB-lite"/>
    </source>
</evidence>
<feature type="compositionally biased region" description="Basic and acidic residues" evidence="1">
    <location>
        <begin position="105"/>
        <end position="117"/>
    </location>
</feature>
<reference evidence="2" key="1">
    <citation type="journal article" date="2024" name="Gigascience">
        <title>Chromosome-level genome of the poultry shaft louse Menopon gallinae provides insight into the host-switching and adaptive evolution of parasitic lice.</title>
        <authorList>
            <person name="Xu Y."/>
            <person name="Ma L."/>
            <person name="Liu S."/>
            <person name="Liang Y."/>
            <person name="Liu Q."/>
            <person name="He Z."/>
            <person name="Tian L."/>
            <person name="Duan Y."/>
            <person name="Cai W."/>
            <person name="Li H."/>
            <person name="Song F."/>
        </authorList>
    </citation>
    <scope>NUCLEOTIDE SEQUENCE</scope>
    <source>
        <strain evidence="2">Cailab_2023a</strain>
    </source>
</reference>